<keyword evidence="6 11" id="KW-1133">Transmembrane helix</keyword>
<evidence type="ECO:0000256" key="2">
    <source>
        <dbReference type="ARBA" id="ARBA00022475"/>
    </source>
</evidence>
<feature type="domain" description="Methyl-accepting transducer" evidence="12">
    <location>
        <begin position="391"/>
        <end position="620"/>
    </location>
</feature>
<accession>A0A7X5F081</accession>
<keyword evidence="3" id="KW-0145">Chemotaxis</keyword>
<organism evidence="15 16">
    <name type="scientific">Pannonibacter tanglangensis</name>
    <dbReference type="NCBI Taxonomy" id="2750084"/>
    <lineage>
        <taxon>Bacteria</taxon>
        <taxon>Pseudomonadati</taxon>
        <taxon>Pseudomonadota</taxon>
        <taxon>Alphaproteobacteria</taxon>
        <taxon>Hyphomicrobiales</taxon>
        <taxon>Stappiaceae</taxon>
        <taxon>Pannonibacter</taxon>
    </lineage>
</organism>
<dbReference type="Proteomes" id="UP000586722">
    <property type="component" value="Unassembled WGS sequence"/>
</dbReference>
<evidence type="ECO:0000313" key="15">
    <source>
        <dbReference type="EMBL" id="NBN77366.1"/>
    </source>
</evidence>
<evidence type="ECO:0000259" key="14">
    <source>
        <dbReference type="PROSITE" id="PS50885"/>
    </source>
</evidence>
<comment type="similarity">
    <text evidence="9">Belongs to the methyl-accepting chemotaxis (MCP) protein family.</text>
</comment>
<dbReference type="InterPro" id="IPR029151">
    <property type="entry name" value="Sensor-like_sf"/>
</dbReference>
<keyword evidence="5 11" id="KW-0812">Transmembrane</keyword>
<dbReference type="Pfam" id="PF00672">
    <property type="entry name" value="HAMP"/>
    <property type="match status" value="1"/>
</dbReference>
<evidence type="ECO:0000259" key="12">
    <source>
        <dbReference type="PROSITE" id="PS50111"/>
    </source>
</evidence>
<feature type="transmembrane region" description="Helical" evidence="11">
    <location>
        <begin position="284"/>
        <end position="307"/>
    </location>
</feature>
<dbReference type="GO" id="GO:0006935">
    <property type="term" value="P:chemotaxis"/>
    <property type="evidence" value="ECO:0007669"/>
    <property type="project" value="UniProtKB-KW"/>
</dbReference>
<dbReference type="SUPFAM" id="SSF103190">
    <property type="entry name" value="Sensory domain-like"/>
    <property type="match status" value="1"/>
</dbReference>
<evidence type="ECO:0000256" key="7">
    <source>
        <dbReference type="ARBA" id="ARBA00023136"/>
    </source>
</evidence>
<dbReference type="InterPro" id="IPR033479">
    <property type="entry name" value="dCache_1"/>
</dbReference>
<dbReference type="PROSITE" id="PS50111">
    <property type="entry name" value="CHEMOTAXIS_TRANSDUC_2"/>
    <property type="match status" value="1"/>
</dbReference>
<dbReference type="SMART" id="SM00304">
    <property type="entry name" value="HAMP"/>
    <property type="match status" value="1"/>
</dbReference>
<name>A0A7X5F081_9HYPH</name>
<dbReference type="CDD" id="cd06225">
    <property type="entry name" value="HAMP"/>
    <property type="match status" value="1"/>
</dbReference>
<evidence type="ECO:0000256" key="5">
    <source>
        <dbReference type="ARBA" id="ARBA00022692"/>
    </source>
</evidence>
<dbReference type="Pfam" id="PF02743">
    <property type="entry name" value="dCache_1"/>
    <property type="match status" value="1"/>
</dbReference>
<dbReference type="GO" id="GO:0004888">
    <property type="term" value="F:transmembrane signaling receptor activity"/>
    <property type="evidence" value="ECO:0007669"/>
    <property type="project" value="InterPro"/>
</dbReference>
<keyword evidence="4" id="KW-0997">Cell inner membrane</keyword>
<protein>
    <submittedName>
        <fullName evidence="15">HAMP domain-containing protein</fullName>
    </submittedName>
</protein>
<keyword evidence="2" id="KW-1003">Cell membrane</keyword>
<dbReference type="InterPro" id="IPR000727">
    <property type="entry name" value="T_SNARE_dom"/>
</dbReference>
<dbReference type="SUPFAM" id="SSF58104">
    <property type="entry name" value="Methyl-accepting chemotaxis protein (MCP) signaling domain"/>
    <property type="match status" value="1"/>
</dbReference>
<feature type="domain" description="HAMP" evidence="14">
    <location>
        <begin position="305"/>
        <end position="358"/>
    </location>
</feature>
<evidence type="ECO:0000256" key="8">
    <source>
        <dbReference type="ARBA" id="ARBA00023224"/>
    </source>
</evidence>
<dbReference type="EMBL" id="JAABLQ010000001">
    <property type="protein sequence ID" value="NBN77366.1"/>
    <property type="molecule type" value="Genomic_DNA"/>
</dbReference>
<dbReference type="PROSITE" id="PS50192">
    <property type="entry name" value="T_SNARE"/>
    <property type="match status" value="1"/>
</dbReference>
<dbReference type="SMART" id="SM00283">
    <property type="entry name" value="MA"/>
    <property type="match status" value="1"/>
</dbReference>
<dbReference type="Pfam" id="PF00015">
    <property type="entry name" value="MCPsignal"/>
    <property type="match status" value="1"/>
</dbReference>
<dbReference type="PANTHER" id="PTHR32089:SF112">
    <property type="entry name" value="LYSOZYME-LIKE PROTEIN-RELATED"/>
    <property type="match status" value="1"/>
</dbReference>
<dbReference type="AlphaFoldDB" id="A0A7X5F081"/>
<dbReference type="RefSeq" id="WP_161707876.1">
    <property type="nucleotide sequence ID" value="NZ_JAABLQ010000001.1"/>
</dbReference>
<evidence type="ECO:0000256" key="3">
    <source>
        <dbReference type="ARBA" id="ARBA00022500"/>
    </source>
</evidence>
<dbReference type="Gene3D" id="1.10.8.500">
    <property type="entry name" value="HAMP domain in histidine kinase"/>
    <property type="match status" value="1"/>
</dbReference>
<evidence type="ECO:0000259" key="13">
    <source>
        <dbReference type="PROSITE" id="PS50192"/>
    </source>
</evidence>
<dbReference type="Gene3D" id="3.30.450.20">
    <property type="entry name" value="PAS domain"/>
    <property type="match status" value="2"/>
</dbReference>
<dbReference type="InterPro" id="IPR003660">
    <property type="entry name" value="HAMP_dom"/>
</dbReference>
<keyword evidence="7 11" id="KW-0472">Membrane</keyword>
<evidence type="ECO:0000256" key="4">
    <source>
        <dbReference type="ARBA" id="ARBA00022519"/>
    </source>
</evidence>
<dbReference type="CDD" id="cd12912">
    <property type="entry name" value="PDC2_MCP_like"/>
    <property type="match status" value="1"/>
</dbReference>
<dbReference type="CDD" id="cd12913">
    <property type="entry name" value="PDC1_MCP_like"/>
    <property type="match status" value="1"/>
</dbReference>
<keyword evidence="8 10" id="KW-0807">Transducer</keyword>
<proteinExistence type="inferred from homology"/>
<comment type="caution">
    <text evidence="15">The sequence shown here is derived from an EMBL/GenBank/DDBJ whole genome shotgun (WGS) entry which is preliminary data.</text>
</comment>
<dbReference type="GO" id="GO:0007165">
    <property type="term" value="P:signal transduction"/>
    <property type="evidence" value="ECO:0007669"/>
    <property type="project" value="UniProtKB-KW"/>
</dbReference>
<dbReference type="GO" id="GO:0005886">
    <property type="term" value="C:plasma membrane"/>
    <property type="evidence" value="ECO:0007669"/>
    <property type="project" value="UniProtKB-SubCell"/>
</dbReference>
<sequence>MSASATTLSGRSLITKILAAATAVIVLIFAGFALYNDSVQRTQVEERVEQNLGLISKAMSSSVSNWLSGRLALTELTVETLGERPNGEITNEDFNKPALTQNFAMTYYGTSEGTFLMWPMAPMPAGYDPRVRPWYKAAVAQNGLTITEPYLDASSGSLTVTVAAPRKMGGQVAGVVGSDFSIETIETMLKESNLGALGYLFITNKDGKILVHPQRDWVGKALSELYAGQRISLTNQLQTVDGTDGTRILSFVPIAGLPDVDWYVGMSIDETVAYAEVAEFRQSAVVAVIAAIAIMIGILGTLFQSLLARPLASITSAMSRIANGDLAASIPGLDRRDEIGAIAKAVQVFKDNAIERERLQEEQRHEEAAKQRRAEAVDRLINHFAQDVSGALSTVSGATQDVVSTARQLSQTSVASSEGANLAAAASEEAAANVRSVAAASEELTSSIAEIARRVAHSNEIASKASSAANQTNATVQSLVQTTEKISQIVKLINDIAAQTNLLALNATIEAARAGDAGKGFAVVASEVKSLANQTASATEEIATQIQAMQAVSNQAAVAIQSIGEVIGQMNYISTEISAAVTQQSGATTEISRSVHEVATGTQNVSETLTSVSRGANETGDSAQTLLSVATQLTQQTDRLRQRIDAFFGEIRAA</sequence>
<evidence type="ECO:0000256" key="9">
    <source>
        <dbReference type="ARBA" id="ARBA00029447"/>
    </source>
</evidence>
<dbReference type="PRINTS" id="PR00260">
    <property type="entry name" value="CHEMTRNSDUCR"/>
</dbReference>
<gene>
    <name evidence="15" type="ORF">GWI72_03695</name>
</gene>
<dbReference type="Gene3D" id="1.10.287.950">
    <property type="entry name" value="Methyl-accepting chemotaxis protein"/>
    <property type="match status" value="1"/>
</dbReference>
<feature type="domain" description="T-SNARE coiled-coil homology" evidence="13">
    <location>
        <begin position="550"/>
        <end position="612"/>
    </location>
</feature>
<evidence type="ECO:0000256" key="10">
    <source>
        <dbReference type="PROSITE-ProRule" id="PRU00284"/>
    </source>
</evidence>
<keyword evidence="16" id="KW-1185">Reference proteome</keyword>
<evidence type="ECO:0000313" key="16">
    <source>
        <dbReference type="Proteomes" id="UP000586722"/>
    </source>
</evidence>
<dbReference type="InterPro" id="IPR004089">
    <property type="entry name" value="MCPsignal_dom"/>
</dbReference>
<dbReference type="InterPro" id="IPR004090">
    <property type="entry name" value="Chemotax_Me-accpt_rcpt"/>
</dbReference>
<evidence type="ECO:0000256" key="6">
    <source>
        <dbReference type="ARBA" id="ARBA00022989"/>
    </source>
</evidence>
<evidence type="ECO:0000256" key="1">
    <source>
        <dbReference type="ARBA" id="ARBA00004429"/>
    </source>
</evidence>
<evidence type="ECO:0000256" key="11">
    <source>
        <dbReference type="SAM" id="Phobius"/>
    </source>
</evidence>
<feature type="transmembrane region" description="Helical" evidence="11">
    <location>
        <begin position="13"/>
        <end position="35"/>
    </location>
</feature>
<dbReference type="PANTHER" id="PTHR32089">
    <property type="entry name" value="METHYL-ACCEPTING CHEMOTAXIS PROTEIN MCPB"/>
    <property type="match status" value="1"/>
</dbReference>
<reference evidence="16" key="1">
    <citation type="submission" date="2020-01" db="EMBL/GenBank/DDBJ databases">
        <authorList>
            <person name="Fang Y."/>
            <person name="Sun R."/>
            <person name="Nie L."/>
            <person name="He J."/>
            <person name="Hao L."/>
            <person name="Wang L."/>
            <person name="Su S."/>
            <person name="Lv E."/>
            <person name="Zhang Z."/>
            <person name="Xie R."/>
            <person name="Liu H."/>
        </authorList>
    </citation>
    <scope>NUCLEOTIDE SEQUENCE [LARGE SCALE GENOMIC DNA]</scope>
    <source>
        <strain evidence="16">XCT-53</strain>
    </source>
</reference>
<comment type="subcellular location">
    <subcellularLocation>
        <location evidence="1">Cell inner membrane</location>
        <topology evidence="1">Multi-pass membrane protein</topology>
    </subcellularLocation>
</comment>
<dbReference type="PROSITE" id="PS50885">
    <property type="entry name" value="HAMP"/>
    <property type="match status" value="1"/>
</dbReference>